<sequence length="75" mass="8195">MASAAIGPQRTKDFATQLDELRDYLNPREDAEVKAIPLLGSNVPELWLLGRSYEFLASLSGGLMARTNRSASSRA</sequence>
<gene>
    <name evidence="1" type="ORF">CFP71_16800</name>
</gene>
<evidence type="ECO:0000313" key="1">
    <source>
        <dbReference type="EMBL" id="OXM55649.1"/>
    </source>
</evidence>
<reference evidence="1 2" key="1">
    <citation type="submission" date="2017-07" db="EMBL/GenBank/DDBJ databases">
        <title>Amycolatopsis thailandensis Genome sequencing and assembly.</title>
        <authorList>
            <person name="Kaur N."/>
            <person name="Mayilraj S."/>
        </authorList>
    </citation>
    <scope>NUCLEOTIDE SEQUENCE [LARGE SCALE GENOMIC DNA]</scope>
    <source>
        <strain evidence="1 2">JCM 16380</strain>
    </source>
</reference>
<proteinExistence type="predicted"/>
<name>A0A229SAC7_9PSEU</name>
<dbReference type="Proteomes" id="UP000215223">
    <property type="component" value="Unassembled WGS sequence"/>
</dbReference>
<dbReference type="AlphaFoldDB" id="A0A229SAC7"/>
<accession>A0A229SAC7</accession>
<comment type="caution">
    <text evidence="1">The sequence shown here is derived from an EMBL/GenBank/DDBJ whole genome shotgun (WGS) entry which is preliminary data.</text>
</comment>
<dbReference type="EMBL" id="NMQT01000059">
    <property type="protein sequence ID" value="OXM55649.1"/>
    <property type="molecule type" value="Genomic_DNA"/>
</dbReference>
<evidence type="ECO:0000313" key="2">
    <source>
        <dbReference type="Proteomes" id="UP000215223"/>
    </source>
</evidence>
<organism evidence="1 2">
    <name type="scientific">Amycolatopsis thailandensis</name>
    <dbReference type="NCBI Taxonomy" id="589330"/>
    <lineage>
        <taxon>Bacteria</taxon>
        <taxon>Bacillati</taxon>
        <taxon>Actinomycetota</taxon>
        <taxon>Actinomycetes</taxon>
        <taxon>Pseudonocardiales</taxon>
        <taxon>Pseudonocardiaceae</taxon>
        <taxon>Amycolatopsis</taxon>
    </lineage>
</organism>
<protein>
    <submittedName>
        <fullName evidence="1">Uncharacterized protein</fullName>
    </submittedName>
</protein>
<keyword evidence="2" id="KW-1185">Reference proteome</keyword>